<dbReference type="Gene3D" id="3.40.50.300">
    <property type="entry name" value="P-loop containing nucleotide triphosphate hydrolases"/>
    <property type="match status" value="1"/>
</dbReference>
<evidence type="ECO:0000256" key="11">
    <source>
        <dbReference type="ARBA" id="ARBA00023268"/>
    </source>
</evidence>
<dbReference type="SUPFAM" id="SSF53795">
    <property type="entry name" value="PEP carboxykinase-like"/>
    <property type="match status" value="1"/>
</dbReference>
<dbReference type="InterPro" id="IPR025662">
    <property type="entry name" value="Sigma_54_int_dom_ATP-bd_1"/>
</dbReference>
<dbReference type="PANTHER" id="PTHR30305">
    <property type="entry name" value="PROTEIN YJDM-RELATED"/>
    <property type="match status" value="1"/>
</dbReference>
<evidence type="ECO:0000256" key="9">
    <source>
        <dbReference type="ARBA" id="ARBA00022840"/>
    </source>
</evidence>
<evidence type="ECO:0000256" key="5">
    <source>
        <dbReference type="ARBA" id="ARBA00022679"/>
    </source>
</evidence>
<keyword evidence="11" id="KW-0511">Multifunctional enzyme</keyword>
<evidence type="ECO:0000259" key="14">
    <source>
        <dbReference type="Pfam" id="PF07475"/>
    </source>
</evidence>
<dbReference type="Pfam" id="PF02603">
    <property type="entry name" value="Hpr_kinase_N"/>
    <property type="match status" value="1"/>
</dbReference>
<comment type="cofactor">
    <cofactor evidence="2">
        <name>Mg(2+)</name>
        <dbReference type="ChEBI" id="CHEBI:18420"/>
    </cofactor>
</comment>
<feature type="domain" description="HPr(Ser) kinase/phosphorylase N-terminal" evidence="13">
    <location>
        <begin position="2"/>
        <end position="99"/>
    </location>
</feature>
<dbReference type="GO" id="GO:0000155">
    <property type="term" value="F:phosphorelay sensor kinase activity"/>
    <property type="evidence" value="ECO:0007669"/>
    <property type="project" value="InterPro"/>
</dbReference>
<evidence type="ECO:0000256" key="6">
    <source>
        <dbReference type="ARBA" id="ARBA00022723"/>
    </source>
</evidence>
<keyword evidence="10" id="KW-0460">Magnesium</keyword>
<dbReference type="CDD" id="cd01918">
    <property type="entry name" value="HprK_C"/>
    <property type="match status" value="1"/>
</dbReference>
<dbReference type="InterPro" id="IPR011126">
    <property type="entry name" value="Hpr_kin/Pase_Hpr_N"/>
</dbReference>
<evidence type="ECO:0000256" key="12">
    <source>
        <dbReference type="ARBA" id="ARBA00047657"/>
    </source>
</evidence>
<dbReference type="EMBL" id="VSSQ01037853">
    <property type="protein sequence ID" value="MPM90650.1"/>
    <property type="molecule type" value="Genomic_DNA"/>
</dbReference>
<evidence type="ECO:0000256" key="2">
    <source>
        <dbReference type="ARBA" id="ARBA00001946"/>
    </source>
</evidence>
<keyword evidence="7" id="KW-0547">Nucleotide-binding</keyword>
<dbReference type="SUPFAM" id="SSF75138">
    <property type="entry name" value="HprK N-terminal domain-like"/>
    <property type="match status" value="1"/>
</dbReference>
<dbReference type="GO" id="GO:0006109">
    <property type="term" value="P:regulation of carbohydrate metabolic process"/>
    <property type="evidence" value="ECO:0007669"/>
    <property type="project" value="InterPro"/>
</dbReference>
<evidence type="ECO:0000256" key="8">
    <source>
        <dbReference type="ARBA" id="ARBA00022777"/>
    </source>
</evidence>
<comment type="similarity">
    <text evidence="3">Belongs to the HPrK/P family.</text>
</comment>
<sequence length="284" mass="31769">MVPDTNRPGLELAGFKEKSDFNRVTLLGQKEIAYIKTLSEKLQANRFDFITNDIVPCIIITHDEDLPKVLQEIASAKNFPVFATSLPTNRVMVNIVSYLDDKLADFSNIHGVLMSIFGKGVLITGESGVGKSELALDLINRGHVLVADDRVDAYHMHNKIVGKAPDLLKGYLEIRGIGIIDVVKMFGARAILGDIGIEFIIHLEHFDNLKTYERIGNEETFENIMTIDIPKLTLPVKEGRNMSVLVESAVTNFTLKQMGINSSQEFENLVYQHITEENKRNGIK</sequence>
<dbReference type="PROSITE" id="PS00675">
    <property type="entry name" value="SIGMA54_INTERACT_1"/>
    <property type="match status" value="1"/>
</dbReference>
<dbReference type="GO" id="GO:0046872">
    <property type="term" value="F:metal ion binding"/>
    <property type="evidence" value="ECO:0007669"/>
    <property type="project" value="UniProtKB-KW"/>
</dbReference>
<evidence type="ECO:0000313" key="15">
    <source>
        <dbReference type="EMBL" id="MPM90650.1"/>
    </source>
</evidence>
<dbReference type="GO" id="GO:0004674">
    <property type="term" value="F:protein serine/threonine kinase activity"/>
    <property type="evidence" value="ECO:0007669"/>
    <property type="project" value="UniProtKB-KW"/>
</dbReference>
<gene>
    <name evidence="15" type="primary">hprK_12</name>
    <name evidence="15" type="ORF">SDC9_137772</name>
</gene>
<dbReference type="Gene3D" id="3.40.1390.20">
    <property type="entry name" value="HprK N-terminal domain-like"/>
    <property type="match status" value="1"/>
</dbReference>
<comment type="catalytic activity">
    <reaction evidence="12">
        <text>[HPr protein]-O-phospho-L-serine + phosphate + H(+) = [HPr protein]-L-serine + diphosphate</text>
        <dbReference type="Rhea" id="RHEA:46604"/>
        <dbReference type="Rhea" id="RHEA-COMP:11602"/>
        <dbReference type="Rhea" id="RHEA-COMP:11603"/>
        <dbReference type="ChEBI" id="CHEBI:15378"/>
        <dbReference type="ChEBI" id="CHEBI:29999"/>
        <dbReference type="ChEBI" id="CHEBI:33019"/>
        <dbReference type="ChEBI" id="CHEBI:43474"/>
        <dbReference type="ChEBI" id="CHEBI:83421"/>
    </reaction>
</comment>
<dbReference type="InterPro" id="IPR003755">
    <property type="entry name" value="HPr(Ser)_kin/Pase"/>
</dbReference>
<keyword evidence="9" id="KW-0067">ATP-binding</keyword>
<dbReference type="PANTHER" id="PTHR30305:SF1">
    <property type="entry name" value="HPR KINASE_PHOSPHORYLASE"/>
    <property type="match status" value="1"/>
</dbReference>
<evidence type="ECO:0000256" key="10">
    <source>
        <dbReference type="ARBA" id="ARBA00022842"/>
    </source>
</evidence>
<dbReference type="NCBIfam" id="TIGR00679">
    <property type="entry name" value="hpr-ser"/>
    <property type="match status" value="1"/>
</dbReference>
<evidence type="ECO:0000256" key="4">
    <source>
        <dbReference type="ARBA" id="ARBA00022527"/>
    </source>
</evidence>
<dbReference type="Pfam" id="PF07475">
    <property type="entry name" value="Hpr_kinase_C"/>
    <property type="match status" value="1"/>
</dbReference>
<dbReference type="EC" id="2.7.11.-" evidence="15"/>
<dbReference type="InterPro" id="IPR028979">
    <property type="entry name" value="Ser_kin/Pase_Hpr-like_N_sf"/>
</dbReference>
<dbReference type="InterPro" id="IPR027417">
    <property type="entry name" value="P-loop_NTPase"/>
</dbReference>
<keyword evidence="8 15" id="KW-0418">Kinase</keyword>
<dbReference type="FunFam" id="3.40.50.300:FF:000174">
    <property type="entry name" value="HPr kinase/phosphorylase"/>
    <property type="match status" value="1"/>
</dbReference>
<dbReference type="HAMAP" id="MF_01249">
    <property type="entry name" value="HPr_kinase"/>
    <property type="match status" value="1"/>
</dbReference>
<evidence type="ECO:0000256" key="7">
    <source>
        <dbReference type="ARBA" id="ARBA00022741"/>
    </source>
</evidence>
<feature type="domain" description="HPr kinase/phosphorylase C-terminal" evidence="14">
    <location>
        <begin position="102"/>
        <end position="268"/>
    </location>
</feature>
<evidence type="ECO:0000256" key="1">
    <source>
        <dbReference type="ARBA" id="ARBA00001120"/>
    </source>
</evidence>
<organism evidence="15">
    <name type="scientific">bioreactor metagenome</name>
    <dbReference type="NCBI Taxonomy" id="1076179"/>
    <lineage>
        <taxon>unclassified sequences</taxon>
        <taxon>metagenomes</taxon>
        <taxon>ecological metagenomes</taxon>
    </lineage>
</organism>
<accession>A0A645DMH8</accession>
<keyword evidence="5 15" id="KW-0808">Transferase</keyword>
<comment type="catalytic activity">
    <reaction evidence="1">
        <text>[HPr protein]-L-serine + ATP = [HPr protein]-O-phospho-L-serine + ADP + H(+)</text>
        <dbReference type="Rhea" id="RHEA:46600"/>
        <dbReference type="Rhea" id="RHEA-COMP:11602"/>
        <dbReference type="Rhea" id="RHEA-COMP:11603"/>
        <dbReference type="ChEBI" id="CHEBI:15378"/>
        <dbReference type="ChEBI" id="CHEBI:29999"/>
        <dbReference type="ChEBI" id="CHEBI:30616"/>
        <dbReference type="ChEBI" id="CHEBI:83421"/>
        <dbReference type="ChEBI" id="CHEBI:456216"/>
    </reaction>
</comment>
<proteinExistence type="inferred from homology"/>
<keyword evidence="4" id="KW-0723">Serine/threonine-protein kinase</keyword>
<protein>
    <submittedName>
        <fullName evidence="15">HPr kinase/phosphorylase</fullName>
        <ecNumber evidence="15">2.7.11.-</ecNumber>
    </submittedName>
</protein>
<name>A0A645DMH8_9ZZZZ</name>
<evidence type="ECO:0000259" key="13">
    <source>
        <dbReference type="Pfam" id="PF02603"/>
    </source>
</evidence>
<dbReference type="AlphaFoldDB" id="A0A645DMH8"/>
<dbReference type="GO" id="GO:0005524">
    <property type="term" value="F:ATP binding"/>
    <property type="evidence" value="ECO:0007669"/>
    <property type="project" value="UniProtKB-KW"/>
</dbReference>
<comment type="caution">
    <text evidence="15">The sequence shown here is derived from an EMBL/GenBank/DDBJ whole genome shotgun (WGS) entry which is preliminary data.</text>
</comment>
<dbReference type="InterPro" id="IPR011104">
    <property type="entry name" value="Hpr_kin/Pase_C"/>
</dbReference>
<reference evidence="15" key="1">
    <citation type="submission" date="2019-08" db="EMBL/GenBank/DDBJ databases">
        <authorList>
            <person name="Kucharzyk K."/>
            <person name="Murdoch R.W."/>
            <person name="Higgins S."/>
            <person name="Loffler F."/>
        </authorList>
    </citation>
    <scope>NUCLEOTIDE SEQUENCE</scope>
</reference>
<keyword evidence="6" id="KW-0479">Metal-binding</keyword>
<evidence type="ECO:0000256" key="3">
    <source>
        <dbReference type="ARBA" id="ARBA00006883"/>
    </source>
</evidence>